<dbReference type="InterPro" id="IPR051398">
    <property type="entry name" value="Polysacch_Deacetylase"/>
</dbReference>
<dbReference type="Proteomes" id="UP000183508">
    <property type="component" value="Unassembled WGS sequence"/>
</dbReference>
<dbReference type="CDD" id="cd10918">
    <property type="entry name" value="CE4_NodB_like_5s_6s"/>
    <property type="match status" value="1"/>
</dbReference>
<accession>A0A1I7L0A9</accession>
<evidence type="ECO:0000256" key="2">
    <source>
        <dbReference type="SAM" id="MobiDB-lite"/>
    </source>
</evidence>
<evidence type="ECO:0000313" key="6">
    <source>
        <dbReference type="Proteomes" id="UP000183508"/>
    </source>
</evidence>
<feature type="domain" description="NodB homology" evidence="4">
    <location>
        <begin position="166"/>
        <end position="507"/>
    </location>
</feature>
<dbReference type="InterPro" id="IPR011990">
    <property type="entry name" value="TPR-like_helical_dom_sf"/>
</dbReference>
<sequence>MTDRAVLRSRWNRIFFCLAAALSVAGCSGPGAAPATGPANNASPGGGNRTTGSHSAPAAANAASLSHPAGHGPGEASGLKNPAWIADPVNYSPAGAAANHAAPANPNLSVPILEYHEANYVPGNVATLKPGQLEAEFQWLSDHGFHTINFGQLYAALYQGYRLPSRPVLLTFDDGYESVYLKVFPLLKRYHFQATVFAVSGFTHDQPNRDKPFPTMTVSELQELQASGLVDVENHTATHADLSKLSADEQRREIDGAAAFLENIVHHPIRFFCYPNGDYGDQTVDLLRQSGYLLAVTQHQGYANLSQGPLTLHRLTVLESTTLSEFAAMLRPSLSEPTQTLPQSLMNMHQQASQAFSNHRYSDTIRLENQVIADDPGYAPAYNLRGIAELYAGQIQQGQADIDHALQLDPGFGYAKFNKALGLELTGRYDEAIRAYQDALASGRGEWWIPWCDYGIASIYGRRGDVENTVRYLREAISLDPSCKTEARTEHDFDPVRASAAFQALIR</sequence>
<evidence type="ECO:0000256" key="1">
    <source>
        <dbReference type="ARBA" id="ARBA00022729"/>
    </source>
</evidence>
<dbReference type="SMART" id="SM00028">
    <property type="entry name" value="TPR"/>
    <property type="match status" value="3"/>
</dbReference>
<feature type="chain" id="PRO_5038404713" evidence="3">
    <location>
        <begin position="33"/>
        <end position="507"/>
    </location>
</feature>
<name>A0A1I7L0A9_9BACL</name>
<feature type="compositionally biased region" description="Low complexity" evidence="2">
    <location>
        <begin position="53"/>
        <end position="69"/>
    </location>
</feature>
<organism evidence="5 6">
    <name type="scientific">Alicyclobacillus macrosporangiidus</name>
    <dbReference type="NCBI Taxonomy" id="392015"/>
    <lineage>
        <taxon>Bacteria</taxon>
        <taxon>Bacillati</taxon>
        <taxon>Bacillota</taxon>
        <taxon>Bacilli</taxon>
        <taxon>Bacillales</taxon>
        <taxon>Alicyclobacillaceae</taxon>
        <taxon>Alicyclobacillus</taxon>
    </lineage>
</organism>
<dbReference type="AlphaFoldDB" id="A0A1I7L0A9"/>
<dbReference type="PROSITE" id="PS51677">
    <property type="entry name" value="NODB"/>
    <property type="match status" value="1"/>
</dbReference>
<dbReference type="EMBL" id="FPBV01000022">
    <property type="protein sequence ID" value="SFV03140.1"/>
    <property type="molecule type" value="Genomic_DNA"/>
</dbReference>
<dbReference type="STRING" id="392015.SAMN05421543_12230"/>
<dbReference type="Gene3D" id="3.20.20.370">
    <property type="entry name" value="Glycoside hydrolase/deacetylase"/>
    <property type="match status" value="1"/>
</dbReference>
<dbReference type="RefSeq" id="WP_074955416.1">
    <property type="nucleotide sequence ID" value="NZ_FPBV01000022.1"/>
</dbReference>
<keyword evidence="1 3" id="KW-0732">Signal</keyword>
<dbReference type="InterPro" id="IPR011330">
    <property type="entry name" value="Glyco_hydro/deAcase_b/a-brl"/>
</dbReference>
<dbReference type="PANTHER" id="PTHR34216:SF7">
    <property type="entry name" value="POLY-BETA-1,6-N-ACETYL-D-GLUCOSAMINE N-DEACETYLASE"/>
    <property type="match status" value="1"/>
</dbReference>
<protein>
    <submittedName>
        <fullName evidence="5">Tetratricopeptide repeat-containing protein</fullName>
    </submittedName>
</protein>
<dbReference type="SUPFAM" id="SSF88713">
    <property type="entry name" value="Glycoside hydrolase/deacetylase"/>
    <property type="match status" value="1"/>
</dbReference>
<proteinExistence type="predicted"/>
<dbReference type="GO" id="GO:0005975">
    <property type="term" value="P:carbohydrate metabolic process"/>
    <property type="evidence" value="ECO:0007669"/>
    <property type="project" value="InterPro"/>
</dbReference>
<dbReference type="Gene3D" id="1.25.40.10">
    <property type="entry name" value="Tetratricopeptide repeat domain"/>
    <property type="match status" value="1"/>
</dbReference>
<dbReference type="PANTHER" id="PTHR34216">
    <property type="match status" value="1"/>
</dbReference>
<dbReference type="PROSITE" id="PS51257">
    <property type="entry name" value="PROKAR_LIPOPROTEIN"/>
    <property type="match status" value="1"/>
</dbReference>
<evidence type="ECO:0000313" key="5">
    <source>
        <dbReference type="EMBL" id="SFV03140.1"/>
    </source>
</evidence>
<evidence type="ECO:0000256" key="3">
    <source>
        <dbReference type="SAM" id="SignalP"/>
    </source>
</evidence>
<dbReference type="eggNOG" id="COG0726">
    <property type="taxonomic scope" value="Bacteria"/>
</dbReference>
<dbReference type="eggNOG" id="COG0457">
    <property type="taxonomic scope" value="Bacteria"/>
</dbReference>
<evidence type="ECO:0000259" key="4">
    <source>
        <dbReference type="PROSITE" id="PS51677"/>
    </source>
</evidence>
<dbReference type="GO" id="GO:0016810">
    <property type="term" value="F:hydrolase activity, acting on carbon-nitrogen (but not peptide) bonds"/>
    <property type="evidence" value="ECO:0007669"/>
    <property type="project" value="InterPro"/>
</dbReference>
<gene>
    <name evidence="5" type="ORF">SAMN05421543_12230</name>
</gene>
<dbReference type="Pfam" id="PF13181">
    <property type="entry name" value="TPR_8"/>
    <property type="match status" value="1"/>
</dbReference>
<dbReference type="InterPro" id="IPR002509">
    <property type="entry name" value="NODB_dom"/>
</dbReference>
<feature type="compositionally biased region" description="Low complexity" evidence="2">
    <location>
        <begin position="30"/>
        <end position="43"/>
    </location>
</feature>
<dbReference type="NCBIfam" id="NF047558">
    <property type="entry name" value="TPR_END_plus"/>
    <property type="match status" value="1"/>
</dbReference>
<reference evidence="6" key="1">
    <citation type="submission" date="2016-10" db="EMBL/GenBank/DDBJ databases">
        <authorList>
            <person name="Varghese N."/>
        </authorList>
    </citation>
    <scope>NUCLEOTIDE SEQUENCE [LARGE SCALE GENOMIC DNA]</scope>
    <source>
        <strain evidence="6">DSM 17980</strain>
    </source>
</reference>
<keyword evidence="6" id="KW-1185">Reference proteome</keyword>
<dbReference type="Pfam" id="PF01522">
    <property type="entry name" value="Polysacc_deac_1"/>
    <property type="match status" value="1"/>
</dbReference>
<dbReference type="InterPro" id="IPR019734">
    <property type="entry name" value="TPR_rpt"/>
</dbReference>
<dbReference type="SUPFAM" id="SSF48452">
    <property type="entry name" value="TPR-like"/>
    <property type="match status" value="1"/>
</dbReference>
<feature type="signal peptide" evidence="3">
    <location>
        <begin position="1"/>
        <end position="32"/>
    </location>
</feature>
<feature type="region of interest" description="Disordered" evidence="2">
    <location>
        <begin position="30"/>
        <end position="79"/>
    </location>
</feature>